<protein>
    <submittedName>
        <fullName evidence="3">Putative secreted protein (Por secretion system target)</fullName>
    </submittedName>
</protein>
<name>A0A2M9BMJ2_9BACT</name>
<dbReference type="InterPro" id="IPR026444">
    <property type="entry name" value="Secre_tail"/>
</dbReference>
<evidence type="ECO:0000259" key="2">
    <source>
        <dbReference type="Pfam" id="PF18962"/>
    </source>
</evidence>
<gene>
    <name evidence="3" type="ORF">CLV45_0599</name>
</gene>
<dbReference type="Proteomes" id="UP000228535">
    <property type="component" value="Unassembled WGS sequence"/>
</dbReference>
<feature type="domain" description="Secretion system C-terminal sorting" evidence="2">
    <location>
        <begin position="393"/>
        <end position="463"/>
    </location>
</feature>
<dbReference type="NCBIfam" id="TIGR04183">
    <property type="entry name" value="Por_Secre_tail"/>
    <property type="match status" value="1"/>
</dbReference>
<reference evidence="3 4" key="1">
    <citation type="submission" date="2017-11" db="EMBL/GenBank/DDBJ databases">
        <title>Genomic Encyclopedia of Archaeal and Bacterial Type Strains, Phase II (KMG-II): From Individual Species to Whole Genera.</title>
        <authorList>
            <person name="Goeker M."/>
        </authorList>
    </citation>
    <scope>NUCLEOTIDE SEQUENCE [LARGE SCALE GENOMIC DNA]</scope>
    <source>
        <strain evidence="3 4">DSM 11115</strain>
    </source>
</reference>
<feature type="signal peptide" evidence="1">
    <location>
        <begin position="1"/>
        <end position="20"/>
    </location>
</feature>
<accession>A0A2M9BMJ2</accession>
<dbReference type="AlphaFoldDB" id="A0A2M9BMJ2"/>
<organism evidence="3 4">
    <name type="scientific">Hymenobacter chitinivorans DSM 11115</name>
    <dbReference type="NCBI Taxonomy" id="1121954"/>
    <lineage>
        <taxon>Bacteria</taxon>
        <taxon>Pseudomonadati</taxon>
        <taxon>Bacteroidota</taxon>
        <taxon>Cytophagia</taxon>
        <taxon>Cytophagales</taxon>
        <taxon>Hymenobacteraceae</taxon>
        <taxon>Hymenobacter</taxon>
    </lineage>
</organism>
<dbReference type="Gene3D" id="2.40.128.720">
    <property type="match status" value="1"/>
</dbReference>
<sequence>MKKQLLLLSFGFLGGGLARAQTAPVLAKSLDQAQVEAVRVRAAGQQPRRMSSYSWDAATRRWSLAATVGTYAYSSLGKPTLVQFADSATQRPQARFTYAYDGAGNQTASQYETWSGSAWSIMNRTLTSYNSHSQQTEYVAQDWVNGAWVNTYRTINQYDAHDHQVLYEVFVWENSAWQQTYGSRTAVTYTPVGAVQQETEEVWSATTKTYQVSYRRQYNYAAPTDLYYSAQVSQQWTNGAFVNTQRTINIVRDVRNRIIYSELESWLGSGWGPDNRTRIVYQPNGSYQMVLERYGYPQSGWNLGWRSTMLYDDFGNQLAFTYEEWSGQGWRLEQGEQHELRYNPMNDVVREVRQHFDSMSKTYVYQYKYFFSDFQSVTLSVQPNAALAAQTQLYPNPTTGLVTLELPGLREATPAEVVNGLGQVVQRVVLQPGRMHLDLSGQPAGLYTVQLRTSAGLVVKKVVRQ</sequence>
<comment type="caution">
    <text evidence="3">The sequence shown here is derived from an EMBL/GenBank/DDBJ whole genome shotgun (WGS) entry which is preliminary data.</text>
</comment>
<evidence type="ECO:0000313" key="4">
    <source>
        <dbReference type="Proteomes" id="UP000228535"/>
    </source>
</evidence>
<proteinExistence type="predicted"/>
<feature type="chain" id="PRO_5014863963" evidence="1">
    <location>
        <begin position="21"/>
        <end position="465"/>
    </location>
</feature>
<dbReference type="RefSeq" id="WP_157807250.1">
    <property type="nucleotide sequence ID" value="NZ_PGFA01000001.1"/>
</dbReference>
<dbReference type="Pfam" id="PF18962">
    <property type="entry name" value="Por_Secre_tail"/>
    <property type="match status" value="1"/>
</dbReference>
<dbReference type="OrthoDB" id="863842at2"/>
<keyword evidence="1" id="KW-0732">Signal</keyword>
<keyword evidence="4" id="KW-1185">Reference proteome</keyword>
<evidence type="ECO:0000256" key="1">
    <source>
        <dbReference type="SAM" id="SignalP"/>
    </source>
</evidence>
<evidence type="ECO:0000313" key="3">
    <source>
        <dbReference type="EMBL" id="PJJ59184.1"/>
    </source>
</evidence>
<dbReference type="EMBL" id="PGFA01000001">
    <property type="protein sequence ID" value="PJJ59184.1"/>
    <property type="molecule type" value="Genomic_DNA"/>
</dbReference>